<dbReference type="EMBL" id="JAAIWM010000001">
    <property type="protein sequence ID" value="NEY70589.1"/>
    <property type="molecule type" value="Genomic_DNA"/>
</dbReference>
<gene>
    <name evidence="1" type="ORF">G4D63_02440</name>
</gene>
<protein>
    <submittedName>
        <fullName evidence="1">Uncharacterized protein</fullName>
    </submittedName>
</protein>
<name>A0A6M0Q489_9BACI</name>
<dbReference type="AlphaFoldDB" id="A0A6M0Q489"/>
<dbReference type="RefSeq" id="WP_163177331.1">
    <property type="nucleotide sequence ID" value="NZ_JAAIWM010000001.1"/>
</dbReference>
<keyword evidence="2" id="KW-1185">Reference proteome</keyword>
<organism evidence="1 2">
    <name type="scientific">Bacillus mesophilus</name>
    <dbReference type="NCBI Taxonomy" id="1808955"/>
    <lineage>
        <taxon>Bacteria</taxon>
        <taxon>Bacillati</taxon>
        <taxon>Bacillota</taxon>
        <taxon>Bacilli</taxon>
        <taxon>Bacillales</taxon>
        <taxon>Bacillaceae</taxon>
        <taxon>Bacillus</taxon>
    </lineage>
</organism>
<comment type="caution">
    <text evidence="1">The sequence shown here is derived from an EMBL/GenBank/DDBJ whole genome shotgun (WGS) entry which is preliminary data.</text>
</comment>
<dbReference type="Proteomes" id="UP000481043">
    <property type="component" value="Unassembled WGS sequence"/>
</dbReference>
<reference evidence="1 2" key="1">
    <citation type="submission" date="2020-02" db="EMBL/GenBank/DDBJ databases">
        <title>Bacillus aquiflavi sp. nov., isolated from yellow water of strong flavor Chinese baijiu in Yibin region of China.</title>
        <authorList>
            <person name="Xie J."/>
        </authorList>
    </citation>
    <scope>NUCLEOTIDE SEQUENCE [LARGE SCALE GENOMIC DNA]</scope>
    <source>
        <strain evidence="1 2">SA4</strain>
    </source>
</reference>
<accession>A0A6M0Q489</accession>
<proteinExistence type="predicted"/>
<evidence type="ECO:0000313" key="1">
    <source>
        <dbReference type="EMBL" id="NEY70589.1"/>
    </source>
</evidence>
<evidence type="ECO:0000313" key="2">
    <source>
        <dbReference type="Proteomes" id="UP000481043"/>
    </source>
</evidence>
<sequence length="252" mass="29922">MKEKILHDEYVRRLLERRKEEIIVMDQINERNLSLGEGLTSPTSNLSTEETRILMEYLDQRNLFNITSKDPSRKKVLTLKKFFKMKRNQQVEVYSLYNGKSIYTVGKVSGVGRDHVMLTDLKSRYWIPYQLIDSANVPYGIPNYSNTHQHFIYDNQFREKLLYNFGETVTKRDPIYQLFNEDSIHSSLKRWEGTWIEVRLLTGNKEIGKIVDVKKDKLQLKLMKKNMEVNLGEIAYIESLRLLDIIKKWMSF</sequence>